<dbReference type="Proteomes" id="UP000051841">
    <property type="component" value="Unassembled WGS sequence"/>
</dbReference>
<dbReference type="Gene3D" id="3.40.50.10490">
    <property type="entry name" value="Glucose-6-phosphate isomerase like protein, domain 1"/>
    <property type="match status" value="1"/>
</dbReference>
<keyword evidence="7" id="KW-1185">Reference proteome</keyword>
<evidence type="ECO:0000259" key="4">
    <source>
        <dbReference type="PROSITE" id="PS51071"/>
    </source>
</evidence>
<dbReference type="AlphaFoldDB" id="A0A0R2HKQ2"/>
<proteinExistence type="predicted"/>
<keyword evidence="2" id="KW-0238">DNA-binding</keyword>
<dbReference type="Gene3D" id="1.10.10.10">
    <property type="entry name" value="Winged helix-like DNA-binding domain superfamily/Winged helix DNA-binding domain"/>
    <property type="match status" value="1"/>
</dbReference>
<protein>
    <submittedName>
        <fullName evidence="6">RpiR family transcriptional regulator</fullName>
    </submittedName>
</protein>
<dbReference type="InterPro" id="IPR009057">
    <property type="entry name" value="Homeodomain-like_sf"/>
</dbReference>
<dbReference type="PROSITE" id="PS51071">
    <property type="entry name" value="HTH_RPIR"/>
    <property type="match status" value="1"/>
</dbReference>
<sequence length="294" mass="32655">MNVMILNKIEKTHLSESESVIMRYILTLGEDVANKTTQDIAKATFTSAPLCVRIAKKLGYEGWNDFKKAFVEELQYMYATKDVDASIPFVVNDDLMTIANSILRLEEETISDTKALLSHDDLAKAVSLLRKAEVIDIYSKSSYVYLAQGFMQKLYSIHKMVNVDANIGNPILQAAMGDETHVAIVISYSGETPITLNAAFKAQSKGTPIIAITSISQSTLSKMADVSLRISSQEMLNTNIGQFASSQSIACILDILYAAIFSFDYDKNLERKIDIGKEVDDGYSEYEYISKVDD</sequence>
<dbReference type="GO" id="GO:1901135">
    <property type="term" value="P:carbohydrate derivative metabolic process"/>
    <property type="evidence" value="ECO:0007669"/>
    <property type="project" value="InterPro"/>
</dbReference>
<evidence type="ECO:0000256" key="2">
    <source>
        <dbReference type="ARBA" id="ARBA00023125"/>
    </source>
</evidence>
<dbReference type="GO" id="GO:0097367">
    <property type="term" value="F:carbohydrate derivative binding"/>
    <property type="evidence" value="ECO:0007669"/>
    <property type="project" value="InterPro"/>
</dbReference>
<dbReference type="InterPro" id="IPR001347">
    <property type="entry name" value="SIS_dom"/>
</dbReference>
<dbReference type="PANTHER" id="PTHR30514">
    <property type="entry name" value="GLUCOKINASE"/>
    <property type="match status" value="1"/>
</dbReference>
<organism evidence="6 7">
    <name type="scientific">Kandleria vitulina DSM 20405</name>
    <dbReference type="NCBI Taxonomy" id="1410657"/>
    <lineage>
        <taxon>Bacteria</taxon>
        <taxon>Bacillati</taxon>
        <taxon>Bacillota</taxon>
        <taxon>Erysipelotrichia</taxon>
        <taxon>Erysipelotrichales</taxon>
        <taxon>Coprobacillaceae</taxon>
        <taxon>Kandleria</taxon>
    </lineage>
</organism>
<dbReference type="PROSITE" id="PS51464">
    <property type="entry name" value="SIS"/>
    <property type="match status" value="1"/>
</dbReference>
<gene>
    <name evidence="6" type="ORF">IV49_GL000243</name>
</gene>
<evidence type="ECO:0000256" key="1">
    <source>
        <dbReference type="ARBA" id="ARBA00023015"/>
    </source>
</evidence>
<evidence type="ECO:0000313" key="7">
    <source>
        <dbReference type="Proteomes" id="UP000051841"/>
    </source>
</evidence>
<dbReference type="SUPFAM" id="SSF53697">
    <property type="entry name" value="SIS domain"/>
    <property type="match status" value="1"/>
</dbReference>
<dbReference type="CDD" id="cd05013">
    <property type="entry name" value="SIS_RpiR"/>
    <property type="match status" value="1"/>
</dbReference>
<keyword evidence="1" id="KW-0805">Transcription regulation</keyword>
<evidence type="ECO:0000313" key="6">
    <source>
        <dbReference type="EMBL" id="KRN50375.1"/>
    </source>
</evidence>
<dbReference type="InterPro" id="IPR036388">
    <property type="entry name" value="WH-like_DNA-bd_sf"/>
</dbReference>
<dbReference type="PATRIC" id="fig|1410657.5.peg.248"/>
<dbReference type="Pfam" id="PF01418">
    <property type="entry name" value="HTH_6"/>
    <property type="match status" value="1"/>
</dbReference>
<feature type="domain" description="HTH rpiR-type" evidence="4">
    <location>
        <begin position="1"/>
        <end position="77"/>
    </location>
</feature>
<dbReference type="GO" id="GO:0003700">
    <property type="term" value="F:DNA-binding transcription factor activity"/>
    <property type="evidence" value="ECO:0007669"/>
    <property type="project" value="InterPro"/>
</dbReference>
<name>A0A0R2HKQ2_9FIRM</name>
<dbReference type="InterPro" id="IPR035472">
    <property type="entry name" value="RpiR-like_SIS"/>
</dbReference>
<dbReference type="PANTHER" id="PTHR30514:SF1">
    <property type="entry name" value="HTH-TYPE TRANSCRIPTIONAL REGULATOR HEXR-RELATED"/>
    <property type="match status" value="1"/>
</dbReference>
<dbReference type="InterPro" id="IPR047640">
    <property type="entry name" value="RpiR-like"/>
</dbReference>
<dbReference type="GO" id="GO:0003677">
    <property type="term" value="F:DNA binding"/>
    <property type="evidence" value="ECO:0007669"/>
    <property type="project" value="UniProtKB-KW"/>
</dbReference>
<accession>A0A0R2HKQ2</accession>
<keyword evidence="3" id="KW-0804">Transcription</keyword>
<evidence type="ECO:0000256" key="3">
    <source>
        <dbReference type="ARBA" id="ARBA00023163"/>
    </source>
</evidence>
<dbReference type="InterPro" id="IPR000281">
    <property type="entry name" value="HTH_RpiR"/>
</dbReference>
<dbReference type="SUPFAM" id="SSF46689">
    <property type="entry name" value="Homeodomain-like"/>
    <property type="match status" value="1"/>
</dbReference>
<reference evidence="6 7" key="1">
    <citation type="journal article" date="2015" name="Genome Announc.">
        <title>Expanding the biotechnology potential of lactobacilli through comparative genomics of 213 strains and associated genera.</title>
        <authorList>
            <person name="Sun Z."/>
            <person name="Harris H.M."/>
            <person name="McCann A."/>
            <person name="Guo C."/>
            <person name="Argimon S."/>
            <person name="Zhang W."/>
            <person name="Yang X."/>
            <person name="Jeffery I.B."/>
            <person name="Cooney J.C."/>
            <person name="Kagawa T.F."/>
            <person name="Liu W."/>
            <person name="Song Y."/>
            <person name="Salvetti E."/>
            <person name="Wrobel A."/>
            <person name="Rasinkangas P."/>
            <person name="Parkhill J."/>
            <person name="Rea M.C."/>
            <person name="O'Sullivan O."/>
            <person name="Ritari J."/>
            <person name="Douillard F.P."/>
            <person name="Paul Ross R."/>
            <person name="Yang R."/>
            <person name="Briner A.E."/>
            <person name="Felis G.E."/>
            <person name="de Vos W.M."/>
            <person name="Barrangou R."/>
            <person name="Klaenhammer T.R."/>
            <person name="Caufield P.W."/>
            <person name="Cui Y."/>
            <person name="Zhang H."/>
            <person name="O'Toole P.W."/>
        </authorList>
    </citation>
    <scope>NUCLEOTIDE SEQUENCE [LARGE SCALE GENOMIC DNA]</scope>
    <source>
        <strain evidence="6 7">DSM 20405</strain>
    </source>
</reference>
<dbReference type="EMBL" id="JQBL01000010">
    <property type="protein sequence ID" value="KRN50375.1"/>
    <property type="molecule type" value="Genomic_DNA"/>
</dbReference>
<dbReference type="Pfam" id="PF01380">
    <property type="entry name" value="SIS"/>
    <property type="match status" value="1"/>
</dbReference>
<comment type="caution">
    <text evidence="6">The sequence shown here is derived from an EMBL/GenBank/DDBJ whole genome shotgun (WGS) entry which is preliminary data.</text>
</comment>
<dbReference type="InterPro" id="IPR046348">
    <property type="entry name" value="SIS_dom_sf"/>
</dbReference>
<evidence type="ECO:0000259" key="5">
    <source>
        <dbReference type="PROSITE" id="PS51464"/>
    </source>
</evidence>
<feature type="domain" description="SIS" evidence="5">
    <location>
        <begin position="125"/>
        <end position="266"/>
    </location>
</feature>